<feature type="domain" description="UvrC family homology region profile" evidence="10">
    <location>
        <begin position="263"/>
        <end position="493"/>
    </location>
</feature>
<dbReference type="PROSITE" id="PS50151">
    <property type="entry name" value="UVR"/>
    <property type="match status" value="1"/>
</dbReference>
<dbReference type="InterPro" id="IPR001162">
    <property type="entry name" value="UvrC_RNase_H_dom"/>
</dbReference>
<comment type="subunit">
    <text evidence="7">Interacts with UvrB in an incision complex.</text>
</comment>
<evidence type="ECO:0000259" key="10">
    <source>
        <dbReference type="PROSITE" id="PS50165"/>
    </source>
</evidence>
<keyword evidence="4 7" id="KW-0267">Excision nuclease</keyword>
<feature type="domain" description="GIY-YIG" evidence="9">
    <location>
        <begin position="21"/>
        <end position="100"/>
    </location>
</feature>
<evidence type="ECO:0000259" key="9">
    <source>
        <dbReference type="PROSITE" id="PS50164"/>
    </source>
</evidence>
<evidence type="ECO:0000259" key="8">
    <source>
        <dbReference type="PROSITE" id="PS50151"/>
    </source>
</evidence>
<dbReference type="CDD" id="cd10434">
    <property type="entry name" value="GIY-YIG_UvrC_Cho"/>
    <property type="match status" value="1"/>
</dbReference>
<keyword evidence="5 7" id="KW-0234">DNA repair</keyword>
<keyword evidence="2 7" id="KW-0227">DNA damage</keyword>
<dbReference type="Proteomes" id="UP000658131">
    <property type="component" value="Unassembled WGS sequence"/>
</dbReference>
<protein>
    <recommendedName>
        <fullName evidence="7">UvrABC system protein C</fullName>
        <shortName evidence="7">Protein UvrC</shortName>
    </recommendedName>
    <alternativeName>
        <fullName evidence="7">Excinuclease ABC subunit C</fullName>
    </alternativeName>
</protein>
<evidence type="ECO:0000256" key="2">
    <source>
        <dbReference type="ARBA" id="ARBA00022763"/>
    </source>
</evidence>
<dbReference type="InterPro" id="IPR003583">
    <property type="entry name" value="Hlx-hairpin-Hlx_DNA-bd_motif"/>
</dbReference>
<dbReference type="Gene3D" id="3.40.1440.10">
    <property type="entry name" value="GIY-YIG endonuclease"/>
    <property type="match status" value="1"/>
</dbReference>
<comment type="similarity">
    <text evidence="7">Belongs to the UvrC family.</text>
</comment>
<accession>A0ABR7NF03</accession>
<sequence length="619" mass="69641">MPEESGAAIERLHKKARALTSEPGVYLMHNRAGEIIYVGKAKKLKNRVSSYFRSLERHTPKVLAMVLQVEDFETIVTSSEFEALVLECSLIKLHNPKYNILLKDDKGYSYLRISRSDPYPRITEVKQKTDDGAEYIGPYMSAWVVKNTIDEANKAFLLPTCTRQFPRDLGKGRPCLNFHMKQCMGICRGKISSEEYRETVRQAVDYIKGGSADAVKVLTRQMEAAAEALEFERAARCRDRLRAIERFAERQRVVYAGAVDQDVLAFVQSGADLSLSVLKFREQKLVDKLDFLFPEADPIEEVRGEFLSRYYSDPLHELPRQILLDGGLPDRELIERLLSERAGRRVPVLIPKRGDSLKLVEMARLNAAEQLSLRSQRRTGRELAALDELAKLLGLEKPPAWIESYDISNIGADTIVGGMVVFEDGRPLKSAYKRFSIQDIQGPDDYASMAQMLERRFLRYQAQEPDGGTFNRRPDLLLIDGGQGHVATAQRVLESLGLAIPVFGMVKDDRHRTRAISSQGGEIAISSHRSVFTLVTNIQDETHRFAIAYAHKSHKKTAFELSLTKVEGLGEKRARALFAAFRTKKAILAASEEELCAVPGMNIRVARALREAAERGEIG</sequence>
<dbReference type="PROSITE" id="PS50165">
    <property type="entry name" value="UVRC"/>
    <property type="match status" value="1"/>
</dbReference>
<dbReference type="SMART" id="SM00465">
    <property type="entry name" value="GIYc"/>
    <property type="match status" value="1"/>
</dbReference>
<dbReference type="InterPro" id="IPR035901">
    <property type="entry name" value="GIY-YIG_endonuc_sf"/>
</dbReference>
<name>A0ABR7NF03_9FIRM</name>
<dbReference type="InterPro" id="IPR038476">
    <property type="entry name" value="UvrC_RNase_H_dom_sf"/>
</dbReference>
<comment type="subcellular location">
    <subcellularLocation>
        <location evidence="7">Cytoplasm</location>
    </subcellularLocation>
</comment>
<dbReference type="SUPFAM" id="SSF46600">
    <property type="entry name" value="C-terminal UvrC-binding domain of UvrB"/>
    <property type="match status" value="1"/>
</dbReference>
<evidence type="ECO:0000256" key="6">
    <source>
        <dbReference type="ARBA" id="ARBA00023236"/>
    </source>
</evidence>
<dbReference type="Pfam" id="PF14520">
    <property type="entry name" value="HHH_5"/>
    <property type="match status" value="1"/>
</dbReference>
<feature type="domain" description="UVR" evidence="8">
    <location>
        <begin position="212"/>
        <end position="247"/>
    </location>
</feature>
<dbReference type="InterPro" id="IPR001943">
    <property type="entry name" value="UVR_dom"/>
</dbReference>
<keyword evidence="3 7" id="KW-0228">DNA excision</keyword>
<dbReference type="HAMAP" id="MF_00203">
    <property type="entry name" value="UvrC"/>
    <property type="match status" value="1"/>
</dbReference>
<proteinExistence type="inferred from homology"/>
<evidence type="ECO:0000313" key="12">
    <source>
        <dbReference type="Proteomes" id="UP000658131"/>
    </source>
</evidence>
<keyword evidence="6 7" id="KW-0742">SOS response</keyword>
<dbReference type="SUPFAM" id="SSF82771">
    <property type="entry name" value="GIY-YIG endonuclease"/>
    <property type="match status" value="1"/>
</dbReference>
<evidence type="ECO:0000256" key="5">
    <source>
        <dbReference type="ARBA" id="ARBA00023204"/>
    </source>
</evidence>
<comment type="function">
    <text evidence="7">The UvrABC repair system catalyzes the recognition and processing of DNA lesions. UvrC both incises the 5' and 3' sides of the lesion. The N-terminal half is responsible for the 3' incision and the C-terminal half is responsible for the 5' incision.</text>
</comment>
<reference evidence="11 12" key="1">
    <citation type="submission" date="2020-08" db="EMBL/GenBank/DDBJ databases">
        <title>Genome public.</title>
        <authorList>
            <person name="Liu C."/>
            <person name="Sun Q."/>
        </authorList>
    </citation>
    <scope>NUCLEOTIDE SEQUENCE [LARGE SCALE GENOMIC DNA]</scope>
    <source>
        <strain evidence="11 12">BX1</strain>
    </source>
</reference>
<gene>
    <name evidence="7 11" type="primary">uvrC</name>
    <name evidence="11" type="ORF">H8717_01000</name>
</gene>
<dbReference type="PANTHER" id="PTHR30562">
    <property type="entry name" value="UVRC/OXIDOREDUCTASE"/>
    <property type="match status" value="1"/>
</dbReference>
<dbReference type="Gene3D" id="3.30.420.340">
    <property type="entry name" value="UvrC, RNAse H endonuclease domain"/>
    <property type="match status" value="1"/>
</dbReference>
<keyword evidence="12" id="KW-1185">Reference proteome</keyword>
<comment type="caution">
    <text evidence="11">The sequence shown here is derived from an EMBL/GenBank/DDBJ whole genome shotgun (WGS) entry which is preliminary data.</text>
</comment>
<dbReference type="Gene3D" id="1.10.150.20">
    <property type="entry name" value="5' to 3' exonuclease, C-terminal subdomain"/>
    <property type="match status" value="1"/>
</dbReference>
<evidence type="ECO:0000313" key="11">
    <source>
        <dbReference type="EMBL" id="MBC8574991.1"/>
    </source>
</evidence>
<evidence type="ECO:0000256" key="7">
    <source>
        <dbReference type="HAMAP-Rule" id="MF_00203"/>
    </source>
</evidence>
<dbReference type="InterPro" id="IPR000305">
    <property type="entry name" value="GIY-YIG_endonuc"/>
</dbReference>
<dbReference type="RefSeq" id="WP_262398683.1">
    <property type="nucleotide sequence ID" value="NZ_JACRTB010000002.1"/>
</dbReference>
<dbReference type="Pfam" id="PF02151">
    <property type="entry name" value="UVR"/>
    <property type="match status" value="1"/>
</dbReference>
<dbReference type="Pfam" id="PF08459">
    <property type="entry name" value="UvrC_RNaseH_dom"/>
    <property type="match status" value="1"/>
</dbReference>
<dbReference type="NCBIfam" id="TIGR00194">
    <property type="entry name" value="uvrC"/>
    <property type="match status" value="1"/>
</dbReference>
<dbReference type="Pfam" id="PF22920">
    <property type="entry name" value="UvrC_RNaseH"/>
    <property type="match status" value="1"/>
</dbReference>
<dbReference type="InterPro" id="IPR047296">
    <property type="entry name" value="GIY-YIG_UvrC_Cho"/>
</dbReference>
<dbReference type="InterPro" id="IPR036876">
    <property type="entry name" value="UVR_dom_sf"/>
</dbReference>
<dbReference type="InterPro" id="IPR050066">
    <property type="entry name" value="UvrABC_protein_C"/>
</dbReference>
<dbReference type="InterPro" id="IPR004791">
    <property type="entry name" value="UvrC"/>
</dbReference>
<organism evidence="11 12">
    <name type="scientific">Yanshouia hominis</name>
    <dbReference type="NCBI Taxonomy" id="2763673"/>
    <lineage>
        <taxon>Bacteria</taxon>
        <taxon>Bacillati</taxon>
        <taxon>Bacillota</taxon>
        <taxon>Clostridia</taxon>
        <taxon>Eubacteriales</taxon>
        <taxon>Oscillospiraceae</taxon>
        <taxon>Yanshouia</taxon>
    </lineage>
</organism>
<dbReference type="PANTHER" id="PTHR30562:SF1">
    <property type="entry name" value="UVRABC SYSTEM PROTEIN C"/>
    <property type="match status" value="1"/>
</dbReference>
<dbReference type="Pfam" id="PF01541">
    <property type="entry name" value="GIY-YIG"/>
    <property type="match status" value="1"/>
</dbReference>
<dbReference type="InterPro" id="IPR010994">
    <property type="entry name" value="RuvA_2-like"/>
</dbReference>
<keyword evidence="1 7" id="KW-0963">Cytoplasm</keyword>
<dbReference type="SMART" id="SM00278">
    <property type="entry name" value="HhH1"/>
    <property type="match status" value="2"/>
</dbReference>
<dbReference type="Gene3D" id="4.10.860.10">
    <property type="entry name" value="UVR domain"/>
    <property type="match status" value="1"/>
</dbReference>
<evidence type="ECO:0000256" key="1">
    <source>
        <dbReference type="ARBA" id="ARBA00022490"/>
    </source>
</evidence>
<evidence type="ECO:0000256" key="3">
    <source>
        <dbReference type="ARBA" id="ARBA00022769"/>
    </source>
</evidence>
<dbReference type="EMBL" id="JACRTB010000002">
    <property type="protein sequence ID" value="MBC8574991.1"/>
    <property type="molecule type" value="Genomic_DNA"/>
</dbReference>
<dbReference type="PROSITE" id="PS50164">
    <property type="entry name" value="GIY_YIG"/>
    <property type="match status" value="1"/>
</dbReference>
<evidence type="ECO:0000256" key="4">
    <source>
        <dbReference type="ARBA" id="ARBA00022881"/>
    </source>
</evidence>
<dbReference type="SUPFAM" id="SSF47781">
    <property type="entry name" value="RuvA domain 2-like"/>
    <property type="match status" value="1"/>
</dbReference>